<dbReference type="PANTHER" id="PTHR33116">
    <property type="entry name" value="REVERSE TRANSCRIPTASE ZINC-BINDING DOMAIN-CONTAINING PROTEIN-RELATED-RELATED"/>
    <property type="match status" value="1"/>
</dbReference>
<dbReference type="OrthoDB" id="1742963at2759"/>
<comment type="caution">
    <text evidence="1">The sequence shown here is derived from an EMBL/GenBank/DDBJ whole genome shotgun (WGS) entry which is preliminary data.</text>
</comment>
<keyword evidence="2" id="KW-1185">Reference proteome</keyword>
<proteinExistence type="predicted"/>
<evidence type="ECO:0000313" key="2">
    <source>
        <dbReference type="Proteomes" id="UP000824120"/>
    </source>
</evidence>
<gene>
    <name evidence="1" type="ORF">H5410_041206</name>
</gene>
<protein>
    <submittedName>
        <fullName evidence="1">Uncharacterized protein</fullName>
    </submittedName>
</protein>
<dbReference type="EMBL" id="JACXVP010000008">
    <property type="protein sequence ID" value="KAG5590692.1"/>
    <property type="molecule type" value="Genomic_DNA"/>
</dbReference>
<evidence type="ECO:0000313" key="1">
    <source>
        <dbReference type="EMBL" id="KAG5590692.1"/>
    </source>
</evidence>
<sequence>MQYHQPTEKSTSRITKVYSKQLSYAGQEVAGDYLSDSVIKEVDKTCRPTYLWGSFEDKKKIKLIVWDKVCVPKKFGGLNIKGSNLWNVASVEATYVLTTNGKYSLGESYDSLLGGPE</sequence>
<dbReference type="AlphaFoldDB" id="A0A9J5XTU9"/>
<dbReference type="PANTHER" id="PTHR33116:SF84">
    <property type="entry name" value="RNA-DIRECTED DNA POLYMERASE"/>
    <property type="match status" value="1"/>
</dbReference>
<dbReference type="Proteomes" id="UP000824120">
    <property type="component" value="Chromosome 8"/>
</dbReference>
<name>A0A9J5XTU9_SOLCO</name>
<organism evidence="1 2">
    <name type="scientific">Solanum commersonii</name>
    <name type="common">Commerson's wild potato</name>
    <name type="synonym">Commerson's nightshade</name>
    <dbReference type="NCBI Taxonomy" id="4109"/>
    <lineage>
        <taxon>Eukaryota</taxon>
        <taxon>Viridiplantae</taxon>
        <taxon>Streptophyta</taxon>
        <taxon>Embryophyta</taxon>
        <taxon>Tracheophyta</taxon>
        <taxon>Spermatophyta</taxon>
        <taxon>Magnoliopsida</taxon>
        <taxon>eudicotyledons</taxon>
        <taxon>Gunneridae</taxon>
        <taxon>Pentapetalae</taxon>
        <taxon>asterids</taxon>
        <taxon>lamiids</taxon>
        <taxon>Solanales</taxon>
        <taxon>Solanaceae</taxon>
        <taxon>Solanoideae</taxon>
        <taxon>Solaneae</taxon>
        <taxon>Solanum</taxon>
    </lineage>
</organism>
<accession>A0A9J5XTU9</accession>
<reference evidence="1 2" key="1">
    <citation type="submission" date="2020-09" db="EMBL/GenBank/DDBJ databases">
        <title>De no assembly of potato wild relative species, Solanum commersonii.</title>
        <authorList>
            <person name="Cho K."/>
        </authorList>
    </citation>
    <scope>NUCLEOTIDE SEQUENCE [LARGE SCALE GENOMIC DNA]</scope>
    <source>
        <strain evidence="1">LZ3.2</strain>
        <tissue evidence="1">Leaf</tissue>
    </source>
</reference>